<dbReference type="PROSITE" id="PS50109">
    <property type="entry name" value="HIS_KIN"/>
    <property type="match status" value="1"/>
</dbReference>
<reference evidence="4" key="1">
    <citation type="journal article" date="2019" name="Int. J. Syst. Evol. Microbiol.">
        <title>The Global Catalogue of Microorganisms (GCM) 10K type strain sequencing project: providing services to taxonomists for standard genome sequencing and annotation.</title>
        <authorList>
            <consortium name="The Broad Institute Genomics Platform"/>
            <consortium name="The Broad Institute Genome Sequencing Center for Infectious Disease"/>
            <person name="Wu L."/>
            <person name="Ma J."/>
        </authorList>
    </citation>
    <scope>NUCLEOTIDE SEQUENCE [LARGE SCALE GENOMIC DNA]</scope>
    <source>
        <strain evidence="4">JCM 17304</strain>
    </source>
</reference>
<accession>A0ABP7WAD4</accession>
<dbReference type="Gene3D" id="3.30.565.10">
    <property type="entry name" value="Histidine kinase-like ATPase, C-terminal domain"/>
    <property type="match status" value="1"/>
</dbReference>
<feature type="transmembrane region" description="Helical" evidence="1">
    <location>
        <begin position="21"/>
        <end position="40"/>
    </location>
</feature>
<dbReference type="Pfam" id="PF06580">
    <property type="entry name" value="His_kinase"/>
    <property type="match status" value="1"/>
</dbReference>
<keyword evidence="4" id="KW-1185">Reference proteome</keyword>
<dbReference type="GO" id="GO:0016301">
    <property type="term" value="F:kinase activity"/>
    <property type="evidence" value="ECO:0007669"/>
    <property type="project" value="UniProtKB-KW"/>
</dbReference>
<proteinExistence type="predicted"/>
<evidence type="ECO:0000259" key="2">
    <source>
        <dbReference type="PROSITE" id="PS50109"/>
    </source>
</evidence>
<sequence>MNPIAKAFYSSPNAMFYLFQLIFWLGLMLFTFFSLTLWYNTAEHTYILHTSVQAALGVIISFPLRNLYTFIWARSFPLRTIVTVLAVVFTSAAWTGMRMITFVWIVHEEKNVWLDFGGWYFGSFFIFFCWTAMYYCAKYYNLMQLEHRKVLQREAEIQSEQNKRLHAEAAAREAQLAMLRYQLNPHFLFNTLNAIYALIRTSDNATAQLMIQKLSKFLRYSLDNDPSHLVNLEKELDAVMLYLDIEKARFGDRLNLIIDVSTAARKAQIPSFLLQPLVENAIKYAISMNELGGTIGIEAQIEADLLILEVWDDGPGLKDHMRKQPQGRGIGLRNTLERLQLLHGDRQTVDLLESDSSGLRIKMRLPFKAERALPDRYLPAN</sequence>
<name>A0ABP7WAD4_9GAMM</name>
<dbReference type="RefSeq" id="WP_344932123.1">
    <property type="nucleotide sequence ID" value="NZ_BAABDM010000001.1"/>
</dbReference>
<comment type="caution">
    <text evidence="3">The sequence shown here is derived from an EMBL/GenBank/DDBJ whole genome shotgun (WGS) entry which is preliminary data.</text>
</comment>
<feature type="transmembrane region" description="Helical" evidence="1">
    <location>
        <begin position="46"/>
        <end position="68"/>
    </location>
</feature>
<dbReference type="EMBL" id="BAABDM010000001">
    <property type="protein sequence ID" value="GAA4084713.1"/>
    <property type="molecule type" value="Genomic_DNA"/>
</dbReference>
<protein>
    <submittedName>
        <fullName evidence="3">Histidine kinase</fullName>
    </submittedName>
</protein>
<organism evidence="3 4">
    <name type="scientific">Zhongshania borealis</name>
    <dbReference type="NCBI Taxonomy" id="889488"/>
    <lineage>
        <taxon>Bacteria</taxon>
        <taxon>Pseudomonadati</taxon>
        <taxon>Pseudomonadota</taxon>
        <taxon>Gammaproteobacteria</taxon>
        <taxon>Cellvibrionales</taxon>
        <taxon>Spongiibacteraceae</taxon>
        <taxon>Zhongshania</taxon>
    </lineage>
</organism>
<dbReference type="InterPro" id="IPR005467">
    <property type="entry name" value="His_kinase_dom"/>
</dbReference>
<keyword evidence="1" id="KW-0472">Membrane</keyword>
<evidence type="ECO:0000313" key="4">
    <source>
        <dbReference type="Proteomes" id="UP001500392"/>
    </source>
</evidence>
<feature type="domain" description="Histidine kinase" evidence="2">
    <location>
        <begin position="273"/>
        <end position="369"/>
    </location>
</feature>
<feature type="transmembrane region" description="Helical" evidence="1">
    <location>
        <begin position="118"/>
        <end position="137"/>
    </location>
</feature>
<feature type="transmembrane region" description="Helical" evidence="1">
    <location>
        <begin position="80"/>
        <end position="106"/>
    </location>
</feature>
<keyword evidence="1" id="KW-0812">Transmembrane</keyword>
<gene>
    <name evidence="3" type="ORF">GCM10022414_04350</name>
</gene>
<evidence type="ECO:0000256" key="1">
    <source>
        <dbReference type="SAM" id="Phobius"/>
    </source>
</evidence>
<dbReference type="InterPro" id="IPR010559">
    <property type="entry name" value="Sig_transdc_His_kin_internal"/>
</dbReference>
<dbReference type="SUPFAM" id="SSF55874">
    <property type="entry name" value="ATPase domain of HSP90 chaperone/DNA topoisomerase II/histidine kinase"/>
    <property type="match status" value="1"/>
</dbReference>
<dbReference type="Pfam" id="PF02518">
    <property type="entry name" value="HATPase_c"/>
    <property type="match status" value="1"/>
</dbReference>
<keyword evidence="1" id="KW-1133">Transmembrane helix</keyword>
<dbReference type="InterPro" id="IPR003594">
    <property type="entry name" value="HATPase_dom"/>
</dbReference>
<evidence type="ECO:0000313" key="3">
    <source>
        <dbReference type="EMBL" id="GAA4084713.1"/>
    </source>
</evidence>
<keyword evidence="3" id="KW-0808">Transferase</keyword>
<dbReference type="InterPro" id="IPR036890">
    <property type="entry name" value="HATPase_C_sf"/>
</dbReference>
<dbReference type="PANTHER" id="PTHR34220">
    <property type="entry name" value="SENSOR HISTIDINE KINASE YPDA"/>
    <property type="match status" value="1"/>
</dbReference>
<dbReference type="InterPro" id="IPR050640">
    <property type="entry name" value="Bact_2-comp_sensor_kinase"/>
</dbReference>
<dbReference type="SMART" id="SM00387">
    <property type="entry name" value="HATPase_c"/>
    <property type="match status" value="1"/>
</dbReference>
<dbReference type="Proteomes" id="UP001500392">
    <property type="component" value="Unassembled WGS sequence"/>
</dbReference>
<keyword evidence="3" id="KW-0418">Kinase</keyword>
<dbReference type="PANTHER" id="PTHR34220:SF9">
    <property type="entry name" value="SIGNAL TRANSDUCTION HISTIDINE KINASE INTERNAL REGION DOMAIN-CONTAINING PROTEIN"/>
    <property type="match status" value="1"/>
</dbReference>